<dbReference type="Proteomes" id="UP000292385">
    <property type="component" value="Unassembled WGS sequence"/>
</dbReference>
<accession>A0ABY2AF16</accession>
<protein>
    <submittedName>
        <fullName evidence="2">Uncharacterized protein</fullName>
    </submittedName>
</protein>
<evidence type="ECO:0000313" key="2">
    <source>
        <dbReference type="EMBL" id="TCC26906.1"/>
    </source>
</evidence>
<reference evidence="2 3" key="1">
    <citation type="submission" date="2019-02" db="EMBL/GenBank/DDBJ databases">
        <title>Kribbella capetownensis sp. nov. and Kribbella speibonae sp. nov., isolated from soil.</title>
        <authorList>
            <person name="Curtis S.M."/>
            <person name="Norton I."/>
            <person name="Everest G.J."/>
            <person name="Meyers P.R."/>
        </authorList>
    </citation>
    <scope>NUCLEOTIDE SEQUENCE [LARGE SCALE GENOMIC DNA]</scope>
    <source>
        <strain evidence="2 3">SK5</strain>
    </source>
</reference>
<proteinExistence type="predicted"/>
<name>A0ABY2AF16_9ACTN</name>
<organism evidence="2 3">
    <name type="scientific">Kribbella speibonae</name>
    <dbReference type="NCBI Taxonomy" id="1572660"/>
    <lineage>
        <taxon>Bacteria</taxon>
        <taxon>Bacillati</taxon>
        <taxon>Actinomycetota</taxon>
        <taxon>Actinomycetes</taxon>
        <taxon>Propionibacteriales</taxon>
        <taxon>Kribbellaceae</taxon>
        <taxon>Kribbella</taxon>
    </lineage>
</organism>
<gene>
    <name evidence="2" type="ORF">E0H58_02555</name>
</gene>
<evidence type="ECO:0000256" key="1">
    <source>
        <dbReference type="SAM" id="MobiDB-lite"/>
    </source>
</evidence>
<keyword evidence="3" id="KW-1185">Reference proteome</keyword>
<dbReference type="RefSeq" id="WP_131459559.1">
    <property type="nucleotide sequence ID" value="NZ_SJJY01000001.1"/>
</dbReference>
<sequence length="380" mass="39690">MLHVSSTPAPHRGAPEPPPPTVFTADRVVRRVMAVLLAALLVGLLLAAMPSAQAAPDPRLTITEVSLDRTAVAVSGLNTVAVQVRVKGGYDSADPNDANLPLNVWLQRTSGSGFPIILLSTDLPRVSGTTQNGEWAGPVYVPSTANGKFTVIGVTTGPHAVYETGPMPPDPTPVAAPPILTVTGYHLPKITAKVTPAIVPFGSGFSITWAVIDSATGKPYATRFRVLVGVDSQCDQDVGGDLPLTSPSGTVVKTYPASAANALVCLRIPGRGGDIASLKFFVARPGIVSAVPSKTSAPVGTIVPVNGSVAGAPQSCKVWLQRLYGATQWRSVSSGAVRASGRFTVNAQPAYKGLIPYRVYFPTCYHYQAGLSKVFYIRGL</sequence>
<evidence type="ECO:0000313" key="3">
    <source>
        <dbReference type="Proteomes" id="UP000292385"/>
    </source>
</evidence>
<feature type="region of interest" description="Disordered" evidence="1">
    <location>
        <begin position="1"/>
        <end position="21"/>
    </location>
</feature>
<comment type="caution">
    <text evidence="2">The sequence shown here is derived from an EMBL/GenBank/DDBJ whole genome shotgun (WGS) entry which is preliminary data.</text>
</comment>
<dbReference type="EMBL" id="SJJY01000001">
    <property type="protein sequence ID" value="TCC26906.1"/>
    <property type="molecule type" value="Genomic_DNA"/>
</dbReference>